<dbReference type="AlphaFoldDB" id="A0A2V0QSF7"/>
<gene>
    <name evidence="1" type="ORF">KPSA1_06638</name>
</gene>
<accession>A0A2V0QSF7</accession>
<reference evidence="1 2" key="1">
    <citation type="submission" date="2018-04" db="EMBL/GenBank/DDBJ databases">
        <title>Draft genome sequence of Pseudomonas syringae pv. actinidiae biovar 1 strains isolated from kiwifruit in Kagawa prefecture.</title>
        <authorList>
            <person name="Tabuchi M."/>
            <person name="Saito M."/>
            <person name="Fujiwara S."/>
            <person name="Sasa N."/>
            <person name="Akimitsu K."/>
            <person name="Gomi K."/>
            <person name="Konishi-Sugita S."/>
            <person name="Hamano K."/>
            <person name="Kataoka I."/>
        </authorList>
    </citation>
    <scope>NUCLEOTIDE SEQUENCE [LARGE SCALE GENOMIC DNA]</scope>
    <source>
        <strain evidence="1 2">MAFF212206</strain>
    </source>
</reference>
<proteinExistence type="predicted"/>
<comment type="caution">
    <text evidence="1">The sequence shown here is derived from an EMBL/GenBank/DDBJ whole genome shotgun (WGS) entry which is preliminary data.</text>
</comment>
<dbReference type="EMBL" id="BGJZ01000343">
    <property type="protein sequence ID" value="GBH13155.1"/>
    <property type="molecule type" value="Genomic_DNA"/>
</dbReference>
<evidence type="ECO:0000313" key="2">
    <source>
        <dbReference type="Proteomes" id="UP000247480"/>
    </source>
</evidence>
<evidence type="ECO:0000313" key="1">
    <source>
        <dbReference type="EMBL" id="GBH13155.1"/>
    </source>
</evidence>
<sequence length="91" mass="10156">MVFVGANWFSKALFLTIHLQRMYRPLREQVRSHGYAFQSTNQPIDQPVSDHLPFTTICAGASPNACQFGRYMDSTCGGGTRYVPGVTARAR</sequence>
<protein>
    <submittedName>
        <fullName evidence="1">Cellobiose phosphorylase</fullName>
    </submittedName>
</protein>
<name>A0A2V0QSF7_PSESF</name>
<dbReference type="Proteomes" id="UP000247480">
    <property type="component" value="Unassembled WGS sequence"/>
</dbReference>
<organism evidence="1 2">
    <name type="scientific">Pseudomonas syringae pv. actinidiae</name>
    <dbReference type="NCBI Taxonomy" id="103796"/>
    <lineage>
        <taxon>Bacteria</taxon>
        <taxon>Pseudomonadati</taxon>
        <taxon>Pseudomonadota</taxon>
        <taxon>Gammaproteobacteria</taxon>
        <taxon>Pseudomonadales</taxon>
        <taxon>Pseudomonadaceae</taxon>
        <taxon>Pseudomonas</taxon>
        <taxon>Pseudomonas syringae</taxon>
    </lineage>
</organism>